<evidence type="ECO:0000256" key="3">
    <source>
        <dbReference type="ARBA" id="ARBA00012438"/>
    </source>
</evidence>
<dbReference type="Pfam" id="PF00512">
    <property type="entry name" value="HisKA"/>
    <property type="match status" value="1"/>
</dbReference>
<feature type="transmembrane region" description="Helical" evidence="11">
    <location>
        <begin position="16"/>
        <end position="37"/>
    </location>
</feature>
<dbReference type="InterPro" id="IPR003594">
    <property type="entry name" value="HATPase_dom"/>
</dbReference>
<dbReference type="SUPFAM" id="SSF47384">
    <property type="entry name" value="Homodimeric domain of signal transducing histidine kinase"/>
    <property type="match status" value="1"/>
</dbReference>
<evidence type="ECO:0000256" key="5">
    <source>
        <dbReference type="ARBA" id="ARBA00022679"/>
    </source>
</evidence>
<name>A0A6L5XWL5_9FIRM</name>
<evidence type="ECO:0000313" key="14">
    <source>
        <dbReference type="Proteomes" id="UP000482209"/>
    </source>
</evidence>
<dbReference type="InterPro" id="IPR003661">
    <property type="entry name" value="HisK_dim/P_dom"/>
</dbReference>
<keyword evidence="4" id="KW-0597">Phosphoprotein</keyword>
<dbReference type="PRINTS" id="PR01780">
    <property type="entry name" value="LANTIREGPROT"/>
</dbReference>
<dbReference type="PROSITE" id="PS50109">
    <property type="entry name" value="HIS_KIN"/>
    <property type="match status" value="1"/>
</dbReference>
<dbReference type="EC" id="2.7.13.3" evidence="3"/>
<keyword evidence="10 11" id="KW-0472">Membrane</keyword>
<dbReference type="InterPro" id="IPR008358">
    <property type="entry name" value="Sig_transdc_His_kin/Pase_MprB"/>
</dbReference>
<keyword evidence="5" id="KW-0808">Transferase</keyword>
<comment type="catalytic activity">
    <reaction evidence="1">
        <text>ATP + protein L-histidine = ADP + protein N-phospho-L-histidine.</text>
        <dbReference type="EC" id="2.7.13.3"/>
    </reaction>
</comment>
<evidence type="ECO:0000256" key="1">
    <source>
        <dbReference type="ARBA" id="ARBA00000085"/>
    </source>
</evidence>
<dbReference type="PANTHER" id="PTHR45528">
    <property type="entry name" value="SENSOR HISTIDINE KINASE CPXA"/>
    <property type="match status" value="1"/>
</dbReference>
<dbReference type="Pfam" id="PF02518">
    <property type="entry name" value="HATPase_c"/>
    <property type="match status" value="1"/>
</dbReference>
<keyword evidence="6 11" id="KW-0812">Transmembrane</keyword>
<dbReference type="Gene3D" id="1.10.287.130">
    <property type="match status" value="1"/>
</dbReference>
<comment type="subcellular location">
    <subcellularLocation>
        <location evidence="2">Membrane</location>
        <topology evidence="2">Multi-pass membrane protein</topology>
    </subcellularLocation>
</comment>
<dbReference type="CDD" id="cd00082">
    <property type="entry name" value="HisKA"/>
    <property type="match status" value="1"/>
</dbReference>
<evidence type="ECO:0000256" key="8">
    <source>
        <dbReference type="ARBA" id="ARBA00022989"/>
    </source>
</evidence>
<dbReference type="Gene3D" id="3.30.565.10">
    <property type="entry name" value="Histidine kinase-like ATPase, C-terminal domain"/>
    <property type="match status" value="1"/>
</dbReference>
<evidence type="ECO:0000256" key="4">
    <source>
        <dbReference type="ARBA" id="ARBA00022553"/>
    </source>
</evidence>
<dbReference type="Proteomes" id="UP000482209">
    <property type="component" value="Unassembled WGS sequence"/>
</dbReference>
<evidence type="ECO:0000256" key="2">
    <source>
        <dbReference type="ARBA" id="ARBA00004141"/>
    </source>
</evidence>
<keyword evidence="7 13" id="KW-0418">Kinase</keyword>
<evidence type="ECO:0000256" key="7">
    <source>
        <dbReference type="ARBA" id="ARBA00022777"/>
    </source>
</evidence>
<keyword evidence="9" id="KW-0902">Two-component regulatory system</keyword>
<dbReference type="Gene3D" id="6.10.340.10">
    <property type="match status" value="1"/>
</dbReference>
<dbReference type="SMART" id="SM00388">
    <property type="entry name" value="HisKA"/>
    <property type="match status" value="1"/>
</dbReference>
<dbReference type="SUPFAM" id="SSF55874">
    <property type="entry name" value="ATPase domain of HSP90 chaperone/DNA topoisomerase II/histidine kinase"/>
    <property type="match status" value="1"/>
</dbReference>
<evidence type="ECO:0000256" key="9">
    <source>
        <dbReference type="ARBA" id="ARBA00023012"/>
    </source>
</evidence>
<keyword evidence="8 11" id="KW-1133">Transmembrane helix</keyword>
<dbReference type="EMBL" id="VUMT01000002">
    <property type="protein sequence ID" value="MSS62738.1"/>
    <property type="molecule type" value="Genomic_DNA"/>
</dbReference>
<dbReference type="InterPro" id="IPR036890">
    <property type="entry name" value="HATPase_C_sf"/>
</dbReference>
<dbReference type="RefSeq" id="WP_154516705.1">
    <property type="nucleotide sequence ID" value="NZ_VUMT01000002.1"/>
</dbReference>
<dbReference type="SMART" id="SM00387">
    <property type="entry name" value="HATPase_c"/>
    <property type="match status" value="1"/>
</dbReference>
<proteinExistence type="predicted"/>
<evidence type="ECO:0000259" key="12">
    <source>
        <dbReference type="PROSITE" id="PS50109"/>
    </source>
</evidence>
<sequence length="461" mass="52190">MDSINRNKTTSLRNSFLYFLTSVIIGIFFAITIPYMLLSLLTNMGVVTLANYSETQAKAIAPILSNVPDITTVELPMNTTYLLTDKNFKIIDSNMTKESQKNALLFAKGRQYQSENKTAFLLVTRKNEFCILEYHIESLYTNSWMEKHVPPPETCCIILLLFNVLSVCILLVTSFSKKLRKQLTPILDAIEQIKQQNLDFTIGTSKIKEFEEILVSFNKMKVSLKESLLKEWKANQIQREQIASLAHDIKTPLTVIQGNTELLKETPLTEEQTIYSNYILNSSIQIETYIKILIDISKAASGYQLQLEDFVITDFINQLKPQISALTAPKQINLKLIQQAEQSILKIDFFLFQRAILNVISNAVDFTPENGTILIETQTLQSAEEHFLKISISDNGPGFSKEALAHGIEQFFMGDTSRNSKTHFGMGLYITDCIVKQHNGQIKLKNSETLGGGKVEIFLKV</sequence>
<keyword evidence="14" id="KW-1185">Reference proteome</keyword>
<dbReference type="InterPro" id="IPR005467">
    <property type="entry name" value="His_kinase_dom"/>
</dbReference>
<comment type="caution">
    <text evidence="13">The sequence shown here is derived from an EMBL/GenBank/DDBJ whole genome shotgun (WGS) entry which is preliminary data.</text>
</comment>
<accession>A0A6L5XWL5</accession>
<gene>
    <name evidence="13" type="ORF">FYJ58_02380</name>
</gene>
<dbReference type="GO" id="GO:0005886">
    <property type="term" value="C:plasma membrane"/>
    <property type="evidence" value="ECO:0007669"/>
    <property type="project" value="TreeGrafter"/>
</dbReference>
<evidence type="ECO:0000256" key="11">
    <source>
        <dbReference type="SAM" id="Phobius"/>
    </source>
</evidence>
<dbReference type="InterPro" id="IPR050398">
    <property type="entry name" value="HssS/ArlS-like"/>
</dbReference>
<protein>
    <recommendedName>
        <fullName evidence="3">histidine kinase</fullName>
        <ecNumber evidence="3">2.7.13.3</ecNumber>
    </recommendedName>
</protein>
<dbReference type="GO" id="GO:0000155">
    <property type="term" value="F:phosphorelay sensor kinase activity"/>
    <property type="evidence" value="ECO:0007669"/>
    <property type="project" value="InterPro"/>
</dbReference>
<organism evidence="13 14">
    <name type="scientific">Velocimicrobium porci</name>
    <dbReference type="NCBI Taxonomy" id="2606634"/>
    <lineage>
        <taxon>Bacteria</taxon>
        <taxon>Bacillati</taxon>
        <taxon>Bacillota</taxon>
        <taxon>Clostridia</taxon>
        <taxon>Lachnospirales</taxon>
        <taxon>Lachnospiraceae</taxon>
        <taxon>Velocimicrobium</taxon>
    </lineage>
</organism>
<dbReference type="InterPro" id="IPR036097">
    <property type="entry name" value="HisK_dim/P_sf"/>
</dbReference>
<dbReference type="AlphaFoldDB" id="A0A6L5XWL5"/>
<evidence type="ECO:0000256" key="10">
    <source>
        <dbReference type="ARBA" id="ARBA00023136"/>
    </source>
</evidence>
<reference evidence="13 14" key="1">
    <citation type="submission" date="2019-08" db="EMBL/GenBank/DDBJ databases">
        <title>In-depth cultivation of the pig gut microbiome towards novel bacterial diversity and tailored functional studies.</title>
        <authorList>
            <person name="Wylensek D."/>
            <person name="Hitch T.C.A."/>
            <person name="Clavel T."/>
        </authorList>
    </citation>
    <scope>NUCLEOTIDE SEQUENCE [LARGE SCALE GENOMIC DNA]</scope>
    <source>
        <strain evidence="13 14">WCA-693-APC-MOT-I</strain>
    </source>
</reference>
<evidence type="ECO:0000313" key="13">
    <source>
        <dbReference type="EMBL" id="MSS62738.1"/>
    </source>
</evidence>
<evidence type="ECO:0000256" key="6">
    <source>
        <dbReference type="ARBA" id="ARBA00022692"/>
    </source>
</evidence>
<feature type="domain" description="Histidine kinase" evidence="12">
    <location>
        <begin position="244"/>
        <end position="461"/>
    </location>
</feature>
<dbReference type="PANTHER" id="PTHR45528:SF8">
    <property type="entry name" value="HISTIDINE KINASE"/>
    <property type="match status" value="1"/>
</dbReference>